<dbReference type="InterPro" id="IPR029058">
    <property type="entry name" value="AB_hydrolase_fold"/>
</dbReference>
<evidence type="ECO:0000313" key="2">
    <source>
        <dbReference type="EMBL" id="MDQ0175386.1"/>
    </source>
</evidence>
<organism evidence="2 3">
    <name type="scientific">Bacillus chungangensis</name>
    <dbReference type="NCBI Taxonomy" id="587633"/>
    <lineage>
        <taxon>Bacteria</taxon>
        <taxon>Bacillati</taxon>
        <taxon>Bacillota</taxon>
        <taxon>Bacilli</taxon>
        <taxon>Bacillales</taxon>
        <taxon>Bacillaceae</taxon>
        <taxon>Bacillus</taxon>
    </lineage>
</organism>
<comment type="caution">
    <text evidence="2">The sequence shown here is derived from an EMBL/GenBank/DDBJ whole genome shotgun (WGS) entry which is preliminary data.</text>
</comment>
<dbReference type="Pfam" id="PF00561">
    <property type="entry name" value="Abhydrolase_1"/>
    <property type="match status" value="1"/>
</dbReference>
<dbReference type="PANTHER" id="PTHR43798">
    <property type="entry name" value="MONOACYLGLYCEROL LIPASE"/>
    <property type="match status" value="1"/>
</dbReference>
<accession>A0ABT9WQ23</accession>
<dbReference type="InterPro" id="IPR000073">
    <property type="entry name" value="AB_hydrolase_1"/>
</dbReference>
<evidence type="ECO:0000259" key="1">
    <source>
        <dbReference type="Pfam" id="PF00561"/>
    </source>
</evidence>
<dbReference type="EMBL" id="JAUSTT010000006">
    <property type="protein sequence ID" value="MDQ0175386.1"/>
    <property type="molecule type" value="Genomic_DNA"/>
</dbReference>
<keyword evidence="3" id="KW-1185">Reference proteome</keyword>
<dbReference type="RefSeq" id="WP_307227671.1">
    <property type="nucleotide sequence ID" value="NZ_JAUSTT010000006.1"/>
</dbReference>
<proteinExistence type="predicted"/>
<dbReference type="Proteomes" id="UP001223586">
    <property type="component" value="Unassembled WGS sequence"/>
</dbReference>
<evidence type="ECO:0000313" key="3">
    <source>
        <dbReference type="Proteomes" id="UP001223586"/>
    </source>
</evidence>
<reference evidence="2 3" key="1">
    <citation type="submission" date="2023-07" db="EMBL/GenBank/DDBJ databases">
        <title>Genomic Encyclopedia of Type Strains, Phase IV (KMG-IV): sequencing the most valuable type-strain genomes for metagenomic binning, comparative biology and taxonomic classification.</title>
        <authorList>
            <person name="Goeker M."/>
        </authorList>
    </citation>
    <scope>NUCLEOTIDE SEQUENCE [LARGE SCALE GENOMIC DNA]</scope>
    <source>
        <strain evidence="2 3">DSM 23837</strain>
    </source>
</reference>
<dbReference type="InterPro" id="IPR050266">
    <property type="entry name" value="AB_hydrolase_sf"/>
</dbReference>
<dbReference type="Gene3D" id="3.40.50.1820">
    <property type="entry name" value="alpha/beta hydrolase"/>
    <property type="match status" value="1"/>
</dbReference>
<name>A0ABT9WQ23_9BACI</name>
<dbReference type="SUPFAM" id="SSF53474">
    <property type="entry name" value="alpha/beta-Hydrolases"/>
    <property type="match status" value="1"/>
</dbReference>
<protein>
    <submittedName>
        <fullName evidence="2">Pimeloyl-ACP methyl ester carboxylesterase</fullName>
    </submittedName>
</protein>
<gene>
    <name evidence="2" type="ORF">J2S08_001220</name>
</gene>
<sequence length="216" mass="24859">MNINHHWIDNNGTNIHFVEMNDKMKDKIPLVIIPGLSESAEDYISLIELLDPRHCVVMTLRGRGKSSLPKGGYTLEEHISDIHTVIKHLALKEFILMGYSRGVSYTIGYAIKNTNLLKGLIIGDYPAIHTQLRLGWADFYSSLPPWRGKPISQRMKREALIGLERDSSHVSFWDDLSSIHCPRSYYPRWKTRCSVIIRSRKTIYREIAASETSCFR</sequence>
<feature type="domain" description="AB hydrolase-1" evidence="1">
    <location>
        <begin position="29"/>
        <end position="112"/>
    </location>
</feature>